<organism evidence="2 3">
    <name type="scientific">Prunus armeniaca</name>
    <name type="common">Apricot</name>
    <name type="synonym">Armeniaca vulgaris</name>
    <dbReference type="NCBI Taxonomy" id="36596"/>
    <lineage>
        <taxon>Eukaryota</taxon>
        <taxon>Viridiplantae</taxon>
        <taxon>Streptophyta</taxon>
        <taxon>Embryophyta</taxon>
        <taxon>Tracheophyta</taxon>
        <taxon>Spermatophyta</taxon>
        <taxon>Magnoliopsida</taxon>
        <taxon>eudicotyledons</taxon>
        <taxon>Gunneridae</taxon>
        <taxon>Pentapetalae</taxon>
        <taxon>rosids</taxon>
        <taxon>fabids</taxon>
        <taxon>Rosales</taxon>
        <taxon>Rosaceae</taxon>
        <taxon>Amygdaloideae</taxon>
        <taxon>Amygdaleae</taxon>
        <taxon>Prunus</taxon>
    </lineage>
</organism>
<dbReference type="PANTHER" id="PTHR35726:SF4">
    <property type="entry name" value="GLUTAMIC ACID-RICH PROTEIN-LIKE"/>
    <property type="match status" value="1"/>
</dbReference>
<protein>
    <submittedName>
        <fullName evidence="2">Uncharacterized protein</fullName>
    </submittedName>
</protein>
<proteinExistence type="predicted"/>
<feature type="compositionally biased region" description="Acidic residues" evidence="1">
    <location>
        <begin position="66"/>
        <end position="83"/>
    </location>
</feature>
<sequence>MIRSWFPMEADMDVQKQKNAMPKAVDLSSFFLFEASGDSEADQNYPDPSLAMAEDDAQSCSYDSTDIPDADDDELHDIDDQGDSVDQAYSHGDDDDDEDEEEEDEEEECSSVYHQRWGGGEHNNIGMPLPLMGHQLKSTVSVDSTKEYELLNEVEKSRLFWETCLAS</sequence>
<dbReference type="PANTHER" id="PTHR35726">
    <property type="entry name" value="GLUTAMIC ACID-RICH PROTEIN-LIKE"/>
    <property type="match status" value="1"/>
</dbReference>
<feature type="compositionally biased region" description="Acidic residues" evidence="1">
    <location>
        <begin position="93"/>
        <end position="109"/>
    </location>
</feature>
<name>A0A6J5V6F5_PRUAR</name>
<gene>
    <name evidence="2" type="ORF">CURHAP_LOCUS34557</name>
</gene>
<dbReference type="EMBL" id="CAEKDK010000005">
    <property type="protein sequence ID" value="CAB4281478.1"/>
    <property type="molecule type" value="Genomic_DNA"/>
</dbReference>
<evidence type="ECO:0000313" key="3">
    <source>
        <dbReference type="Proteomes" id="UP000507222"/>
    </source>
</evidence>
<evidence type="ECO:0000313" key="2">
    <source>
        <dbReference type="EMBL" id="CAB4281478.1"/>
    </source>
</evidence>
<dbReference type="AlphaFoldDB" id="A0A6J5V6F5"/>
<evidence type="ECO:0000256" key="1">
    <source>
        <dbReference type="SAM" id="MobiDB-lite"/>
    </source>
</evidence>
<reference evidence="2 3" key="1">
    <citation type="submission" date="2020-05" db="EMBL/GenBank/DDBJ databases">
        <authorList>
            <person name="Campoy J."/>
            <person name="Schneeberger K."/>
            <person name="Spophaly S."/>
        </authorList>
    </citation>
    <scope>NUCLEOTIDE SEQUENCE [LARGE SCALE GENOMIC DNA]</scope>
    <source>
        <strain evidence="2">PruArmRojPasFocal</strain>
    </source>
</reference>
<dbReference type="Proteomes" id="UP000507222">
    <property type="component" value="Unassembled WGS sequence"/>
</dbReference>
<feature type="region of interest" description="Disordered" evidence="1">
    <location>
        <begin position="38"/>
        <end position="126"/>
    </location>
</feature>
<accession>A0A6J5V6F5</accession>